<reference evidence="2 3" key="1">
    <citation type="submission" date="2019-06" db="EMBL/GenBank/DDBJ databases">
        <title>Spirosoma utsteinense sp. nov. isolated from Antarctic ice-free soils.</title>
        <authorList>
            <person name="Tahon G."/>
        </authorList>
    </citation>
    <scope>NUCLEOTIDE SEQUENCE [LARGE SCALE GENOMIC DNA]</scope>
    <source>
        <strain evidence="2 3">LMG 31447</strain>
    </source>
</reference>
<feature type="signal peptide" evidence="1">
    <location>
        <begin position="1"/>
        <end position="18"/>
    </location>
</feature>
<proteinExistence type="predicted"/>
<gene>
    <name evidence="2" type="ORF">FH603_1728</name>
</gene>
<accession>A0ABR6W3T4</accession>
<dbReference type="EMBL" id="VFIA01000008">
    <property type="protein sequence ID" value="MBC3791229.1"/>
    <property type="molecule type" value="Genomic_DNA"/>
</dbReference>
<organism evidence="2 3">
    <name type="scientific">Spirosoma utsteinense</name>
    <dbReference type="NCBI Taxonomy" id="2585773"/>
    <lineage>
        <taxon>Bacteria</taxon>
        <taxon>Pseudomonadati</taxon>
        <taxon>Bacteroidota</taxon>
        <taxon>Cytophagia</taxon>
        <taxon>Cytophagales</taxon>
        <taxon>Cytophagaceae</taxon>
        <taxon>Spirosoma</taxon>
    </lineage>
</organism>
<sequence length="255" mass="29054">MRYLYTSVILLLTIVAQAQSDSVRTEYQTEDASISKSEVKRFIRYITRANVEEKTLIKVGIWPGMDRGTDGQLEILKNRVGINAEVAVEQKISPSFSFLAGLNSYWRYTDYRLPTGNLPIGINPFNVRTVVSSNVLDVEWKAGFRYYHGMANRIKKGTSANNFSGNYIGFTTSQALSQYRQEQLFNWVNGEVVDRKRNSKLLGNSLFRVGMQYGVQRRIGRLGYIDINAGPELFYGMNLRYQLSLQLNAMIGLGW</sequence>
<feature type="chain" id="PRO_5047169717" description="DUF3575 domain-containing protein" evidence="1">
    <location>
        <begin position="19"/>
        <end position="255"/>
    </location>
</feature>
<keyword evidence="3" id="KW-1185">Reference proteome</keyword>
<evidence type="ECO:0000256" key="1">
    <source>
        <dbReference type="SAM" id="SignalP"/>
    </source>
</evidence>
<dbReference type="RefSeq" id="WP_186737024.1">
    <property type="nucleotide sequence ID" value="NZ_VFIA01000008.1"/>
</dbReference>
<dbReference type="Proteomes" id="UP000700732">
    <property type="component" value="Unassembled WGS sequence"/>
</dbReference>
<evidence type="ECO:0008006" key="4">
    <source>
        <dbReference type="Google" id="ProtNLM"/>
    </source>
</evidence>
<evidence type="ECO:0000313" key="2">
    <source>
        <dbReference type="EMBL" id="MBC3791229.1"/>
    </source>
</evidence>
<evidence type="ECO:0000313" key="3">
    <source>
        <dbReference type="Proteomes" id="UP000700732"/>
    </source>
</evidence>
<comment type="caution">
    <text evidence="2">The sequence shown here is derived from an EMBL/GenBank/DDBJ whole genome shotgun (WGS) entry which is preliminary data.</text>
</comment>
<protein>
    <recommendedName>
        <fullName evidence="4">DUF3575 domain-containing protein</fullName>
    </recommendedName>
</protein>
<name>A0ABR6W3T4_9BACT</name>
<keyword evidence="1" id="KW-0732">Signal</keyword>